<dbReference type="EMBL" id="JAAOAM010000258">
    <property type="protein sequence ID" value="KAF5536357.1"/>
    <property type="molecule type" value="Genomic_DNA"/>
</dbReference>
<evidence type="ECO:0000313" key="2">
    <source>
        <dbReference type="EMBL" id="KAF5536357.1"/>
    </source>
</evidence>
<dbReference type="AlphaFoldDB" id="A0A8H5IG53"/>
<dbReference type="Proteomes" id="UP000522262">
    <property type="component" value="Unassembled WGS sequence"/>
</dbReference>
<keyword evidence="1" id="KW-0732">Signal</keyword>
<gene>
    <name evidence="2" type="ORF">FMEXI_10376</name>
</gene>
<sequence length="98" mass="10872">MKFTYYAFLPIVLLATSTHAGYCGPRAKVYKVGTHPHWHELFLECAEGYGDLVCPYGTTAQDIHRHEPVDEYDLCSTTELSAARSRLLGQVISIDAPG</sequence>
<comment type="caution">
    <text evidence="2">The sequence shown here is derived from an EMBL/GenBank/DDBJ whole genome shotgun (WGS) entry which is preliminary data.</text>
</comment>
<feature type="chain" id="PRO_5034016673" evidence="1">
    <location>
        <begin position="21"/>
        <end position="98"/>
    </location>
</feature>
<reference evidence="2 3" key="1">
    <citation type="submission" date="2020-05" db="EMBL/GenBank/DDBJ databases">
        <title>Identification and distribution of gene clusters putatively required for synthesis of sphingolipid metabolism inhibitors in phylogenetically diverse species of the filamentous fungus Fusarium.</title>
        <authorList>
            <person name="Kim H.-S."/>
            <person name="Busman M."/>
            <person name="Brown D.W."/>
            <person name="Divon H."/>
            <person name="Uhlig S."/>
            <person name="Proctor R.H."/>
        </authorList>
    </citation>
    <scope>NUCLEOTIDE SEQUENCE [LARGE SCALE GENOMIC DNA]</scope>
    <source>
        <strain evidence="2 3">NRRL 53147</strain>
    </source>
</reference>
<evidence type="ECO:0000256" key="1">
    <source>
        <dbReference type="SAM" id="SignalP"/>
    </source>
</evidence>
<protein>
    <submittedName>
        <fullName evidence="2">Uncharacterized protein</fullName>
    </submittedName>
</protein>
<organism evidence="2 3">
    <name type="scientific">Fusarium mexicanum</name>
    <dbReference type="NCBI Taxonomy" id="751941"/>
    <lineage>
        <taxon>Eukaryota</taxon>
        <taxon>Fungi</taxon>
        <taxon>Dikarya</taxon>
        <taxon>Ascomycota</taxon>
        <taxon>Pezizomycotina</taxon>
        <taxon>Sordariomycetes</taxon>
        <taxon>Hypocreomycetidae</taxon>
        <taxon>Hypocreales</taxon>
        <taxon>Nectriaceae</taxon>
        <taxon>Fusarium</taxon>
        <taxon>Fusarium fujikuroi species complex</taxon>
    </lineage>
</organism>
<accession>A0A8H5IG53</accession>
<proteinExistence type="predicted"/>
<evidence type="ECO:0000313" key="3">
    <source>
        <dbReference type="Proteomes" id="UP000522262"/>
    </source>
</evidence>
<keyword evidence="3" id="KW-1185">Reference proteome</keyword>
<name>A0A8H5IG53_9HYPO</name>
<feature type="signal peptide" evidence="1">
    <location>
        <begin position="1"/>
        <end position="20"/>
    </location>
</feature>